<organism evidence="1 2">
    <name type="scientific">Geothermobacter ehrlichii</name>
    <dbReference type="NCBI Taxonomy" id="213224"/>
    <lineage>
        <taxon>Bacteria</taxon>
        <taxon>Pseudomonadati</taxon>
        <taxon>Thermodesulfobacteriota</taxon>
        <taxon>Desulfuromonadia</taxon>
        <taxon>Desulfuromonadales</taxon>
        <taxon>Geothermobacteraceae</taxon>
        <taxon>Geothermobacter</taxon>
    </lineage>
</organism>
<proteinExistence type="predicted"/>
<dbReference type="InterPro" id="IPR007838">
    <property type="entry name" value="Cell_div_ZapA-like"/>
</dbReference>
<keyword evidence="2" id="KW-1185">Reference proteome</keyword>
<dbReference type="InterPro" id="IPR036192">
    <property type="entry name" value="Cell_div_ZapA-like_sf"/>
</dbReference>
<evidence type="ECO:0000313" key="2">
    <source>
        <dbReference type="Proteomes" id="UP000324159"/>
    </source>
</evidence>
<keyword evidence="1" id="KW-0131">Cell cycle</keyword>
<dbReference type="Gene3D" id="6.10.250.790">
    <property type="match status" value="1"/>
</dbReference>
<dbReference type="GO" id="GO:0051301">
    <property type="term" value="P:cell division"/>
    <property type="evidence" value="ECO:0007669"/>
    <property type="project" value="UniProtKB-KW"/>
</dbReference>
<dbReference type="SUPFAM" id="SSF102829">
    <property type="entry name" value="Cell division protein ZapA-like"/>
    <property type="match status" value="1"/>
</dbReference>
<keyword evidence="1" id="KW-0132">Cell division</keyword>
<name>A0A5D3WIM7_9BACT</name>
<reference evidence="1 2" key="1">
    <citation type="submission" date="2019-07" db="EMBL/GenBank/DDBJ databases">
        <title>Genomic Encyclopedia of Type Strains, Phase IV (KMG-IV): sequencing the most valuable type-strain genomes for metagenomic binning, comparative biology and taxonomic classification.</title>
        <authorList>
            <person name="Goeker M."/>
        </authorList>
    </citation>
    <scope>NUCLEOTIDE SEQUENCE [LARGE SCALE GENOMIC DNA]</scope>
    <source>
        <strain evidence="1 2">SS015</strain>
    </source>
</reference>
<sequence>MTILGQQYTVRSDASPERIARVAGFVNDRLNEVAAQAPTADTHQITVLTLLNVVEAYLDLADRREEAGGSERLERLLRRVEAACEAE</sequence>
<dbReference type="InterPro" id="IPR053712">
    <property type="entry name" value="Bac_CellDiv_Activator"/>
</dbReference>
<gene>
    <name evidence="1" type="ORF">EDC39_107115</name>
</gene>
<comment type="caution">
    <text evidence="1">The sequence shown here is derived from an EMBL/GenBank/DDBJ whole genome shotgun (WGS) entry which is preliminary data.</text>
</comment>
<evidence type="ECO:0000313" key="1">
    <source>
        <dbReference type="EMBL" id="TYO98314.1"/>
    </source>
</evidence>
<dbReference type="Proteomes" id="UP000324159">
    <property type="component" value="Unassembled WGS sequence"/>
</dbReference>
<accession>A0A5D3WIM7</accession>
<dbReference type="AlphaFoldDB" id="A0A5D3WIM7"/>
<dbReference type="Pfam" id="PF05164">
    <property type="entry name" value="ZapA"/>
    <property type="match status" value="1"/>
</dbReference>
<dbReference type="EMBL" id="VNIB01000007">
    <property type="protein sequence ID" value="TYO98314.1"/>
    <property type="molecule type" value="Genomic_DNA"/>
</dbReference>
<protein>
    <submittedName>
        <fullName evidence="1">Cell division protein ZapA</fullName>
    </submittedName>
</protein>